<keyword evidence="3" id="KW-0597">Phosphoprotein</keyword>
<evidence type="ECO:0000256" key="1">
    <source>
        <dbReference type="ARBA" id="ARBA00000085"/>
    </source>
</evidence>
<feature type="domain" description="Histidine kinase" evidence="9">
    <location>
        <begin position="90"/>
        <end position="283"/>
    </location>
</feature>
<gene>
    <name evidence="10" type="ORF">OM074_19390</name>
</gene>
<dbReference type="InterPro" id="IPR011712">
    <property type="entry name" value="Sig_transdc_His_kin_sub3_dim/P"/>
</dbReference>
<keyword evidence="6" id="KW-0418">Kinase</keyword>
<dbReference type="PANTHER" id="PTHR24421:SF10">
    <property type="entry name" value="NITRATE_NITRITE SENSOR PROTEIN NARQ"/>
    <property type="match status" value="1"/>
</dbReference>
<keyword evidence="5" id="KW-0547">Nucleotide-binding</keyword>
<evidence type="ECO:0000256" key="3">
    <source>
        <dbReference type="ARBA" id="ARBA00022553"/>
    </source>
</evidence>
<dbReference type="Proteomes" id="UP001207408">
    <property type="component" value="Unassembled WGS sequence"/>
</dbReference>
<dbReference type="InterPro" id="IPR003594">
    <property type="entry name" value="HATPase_dom"/>
</dbReference>
<dbReference type="SUPFAM" id="SSF55785">
    <property type="entry name" value="PYP-like sensor domain (PAS domain)"/>
    <property type="match status" value="1"/>
</dbReference>
<evidence type="ECO:0000256" key="8">
    <source>
        <dbReference type="ARBA" id="ARBA00023012"/>
    </source>
</evidence>
<keyword evidence="11" id="KW-1185">Reference proteome</keyword>
<keyword evidence="4" id="KW-0808">Transferase</keyword>
<evidence type="ECO:0000256" key="2">
    <source>
        <dbReference type="ARBA" id="ARBA00012438"/>
    </source>
</evidence>
<dbReference type="Gene3D" id="1.20.5.1930">
    <property type="match status" value="1"/>
</dbReference>
<accession>A0AAE3SLK3</accession>
<evidence type="ECO:0000259" key="9">
    <source>
        <dbReference type="PROSITE" id="PS50109"/>
    </source>
</evidence>
<dbReference type="EMBL" id="JAPDPI010000062">
    <property type="protein sequence ID" value="MCW3807802.1"/>
    <property type="molecule type" value="Genomic_DNA"/>
</dbReference>
<protein>
    <recommendedName>
        <fullName evidence="2">histidine kinase</fullName>
        <ecNumber evidence="2">2.7.13.3</ecNumber>
    </recommendedName>
</protein>
<dbReference type="RefSeq" id="WP_301202270.1">
    <property type="nucleotide sequence ID" value="NZ_JAPDPI010000062.1"/>
</dbReference>
<dbReference type="SUPFAM" id="SSF55874">
    <property type="entry name" value="ATPase domain of HSP90 chaperone/DNA topoisomerase II/histidine kinase"/>
    <property type="match status" value="1"/>
</dbReference>
<comment type="catalytic activity">
    <reaction evidence="1">
        <text>ATP + protein L-histidine = ADP + protein N-phospho-L-histidine.</text>
        <dbReference type="EC" id="2.7.13.3"/>
    </reaction>
</comment>
<evidence type="ECO:0000256" key="7">
    <source>
        <dbReference type="ARBA" id="ARBA00022840"/>
    </source>
</evidence>
<name>A0AAE3SLK3_9BACT</name>
<dbReference type="GO" id="GO:0016020">
    <property type="term" value="C:membrane"/>
    <property type="evidence" value="ECO:0007669"/>
    <property type="project" value="InterPro"/>
</dbReference>
<dbReference type="GO" id="GO:0000155">
    <property type="term" value="F:phosphorelay sensor kinase activity"/>
    <property type="evidence" value="ECO:0007669"/>
    <property type="project" value="InterPro"/>
</dbReference>
<dbReference type="GO" id="GO:0005524">
    <property type="term" value="F:ATP binding"/>
    <property type="evidence" value="ECO:0007669"/>
    <property type="project" value="UniProtKB-KW"/>
</dbReference>
<dbReference type="PROSITE" id="PS50109">
    <property type="entry name" value="HIS_KIN"/>
    <property type="match status" value="1"/>
</dbReference>
<dbReference type="Gene3D" id="3.30.450.20">
    <property type="entry name" value="PAS domain"/>
    <property type="match status" value="1"/>
</dbReference>
<evidence type="ECO:0000313" key="10">
    <source>
        <dbReference type="EMBL" id="MCW3807802.1"/>
    </source>
</evidence>
<evidence type="ECO:0000256" key="6">
    <source>
        <dbReference type="ARBA" id="ARBA00022777"/>
    </source>
</evidence>
<dbReference type="AlphaFoldDB" id="A0AAE3SLK3"/>
<dbReference type="EC" id="2.7.13.3" evidence="2"/>
<dbReference type="InterPro" id="IPR036890">
    <property type="entry name" value="HATPase_C_sf"/>
</dbReference>
<dbReference type="CDD" id="cd16917">
    <property type="entry name" value="HATPase_UhpB-NarQ-NarX-like"/>
    <property type="match status" value="1"/>
</dbReference>
<dbReference type="InterPro" id="IPR035965">
    <property type="entry name" value="PAS-like_dom_sf"/>
</dbReference>
<dbReference type="SMART" id="SM00387">
    <property type="entry name" value="HATPase_c"/>
    <property type="match status" value="1"/>
</dbReference>
<reference evidence="10" key="1">
    <citation type="submission" date="2022-10" db="EMBL/GenBank/DDBJ databases">
        <authorList>
            <person name="Yu W.X."/>
        </authorList>
    </citation>
    <scope>NUCLEOTIDE SEQUENCE</scope>
    <source>
        <strain evidence="10">D04</strain>
    </source>
</reference>
<evidence type="ECO:0000313" key="11">
    <source>
        <dbReference type="Proteomes" id="UP001207408"/>
    </source>
</evidence>
<dbReference type="PANTHER" id="PTHR24421">
    <property type="entry name" value="NITRATE/NITRITE SENSOR PROTEIN NARX-RELATED"/>
    <property type="match status" value="1"/>
</dbReference>
<dbReference type="Pfam" id="PF07730">
    <property type="entry name" value="HisKA_3"/>
    <property type="match status" value="1"/>
</dbReference>
<dbReference type="Gene3D" id="3.30.565.10">
    <property type="entry name" value="Histidine kinase-like ATPase, C-terminal domain"/>
    <property type="match status" value="1"/>
</dbReference>
<dbReference type="GO" id="GO:0046983">
    <property type="term" value="F:protein dimerization activity"/>
    <property type="evidence" value="ECO:0007669"/>
    <property type="project" value="InterPro"/>
</dbReference>
<dbReference type="InterPro" id="IPR050482">
    <property type="entry name" value="Sensor_HK_TwoCompSys"/>
</dbReference>
<dbReference type="InterPro" id="IPR005467">
    <property type="entry name" value="His_kinase_dom"/>
</dbReference>
<evidence type="ECO:0000256" key="5">
    <source>
        <dbReference type="ARBA" id="ARBA00022741"/>
    </source>
</evidence>
<sequence length="296" mass="33879">MPECQPNGRNSEEYAKEVLEKVINGEPTVLEWEIRKVDGRIAICDVSLISIEIEGEYQVQTIIRDITDLRKLEYQQAMSTIRSVENERIRFSKELHDGIGPILSTIKLYLDCLEEECESERHRLVLNKANFSVGEATKAIKEIAYDLSPHILVNYGVASAVRNFIDNIKLTSLLEVNFTCNECDRLHSDIEIMLYRVVTELLNNTIKHANATKVNIEIEKHNKSLKFNYSDNGIGFNIDEKAFKKGMGLSNIQHRISKAGGYVWMQSEVGQGFEFYFFIHNLNYFTENGEGKNSNS</sequence>
<organism evidence="10 11">
    <name type="scientific">Plebeiibacterium marinum</name>
    <dbReference type="NCBI Taxonomy" id="2992111"/>
    <lineage>
        <taxon>Bacteria</taxon>
        <taxon>Pseudomonadati</taxon>
        <taxon>Bacteroidota</taxon>
        <taxon>Bacteroidia</taxon>
        <taxon>Marinilabiliales</taxon>
        <taxon>Marinilabiliaceae</taxon>
        <taxon>Plebeiibacterium</taxon>
    </lineage>
</organism>
<keyword evidence="7 10" id="KW-0067">ATP-binding</keyword>
<evidence type="ECO:0000256" key="4">
    <source>
        <dbReference type="ARBA" id="ARBA00022679"/>
    </source>
</evidence>
<keyword evidence="8" id="KW-0902">Two-component regulatory system</keyword>
<proteinExistence type="predicted"/>
<dbReference type="Pfam" id="PF02518">
    <property type="entry name" value="HATPase_c"/>
    <property type="match status" value="1"/>
</dbReference>
<comment type="caution">
    <text evidence="10">The sequence shown here is derived from an EMBL/GenBank/DDBJ whole genome shotgun (WGS) entry which is preliminary data.</text>
</comment>